<organism evidence="1 2">
    <name type="scientific">Popillia japonica</name>
    <name type="common">Japanese beetle</name>
    <dbReference type="NCBI Taxonomy" id="7064"/>
    <lineage>
        <taxon>Eukaryota</taxon>
        <taxon>Metazoa</taxon>
        <taxon>Ecdysozoa</taxon>
        <taxon>Arthropoda</taxon>
        <taxon>Hexapoda</taxon>
        <taxon>Insecta</taxon>
        <taxon>Pterygota</taxon>
        <taxon>Neoptera</taxon>
        <taxon>Endopterygota</taxon>
        <taxon>Coleoptera</taxon>
        <taxon>Polyphaga</taxon>
        <taxon>Scarabaeiformia</taxon>
        <taxon>Scarabaeidae</taxon>
        <taxon>Rutelinae</taxon>
        <taxon>Popillia</taxon>
    </lineage>
</organism>
<accession>A0AAW1LT06</accession>
<dbReference type="EMBL" id="JASPKY010000107">
    <property type="protein sequence ID" value="KAK9736952.1"/>
    <property type="molecule type" value="Genomic_DNA"/>
</dbReference>
<evidence type="ECO:0000313" key="1">
    <source>
        <dbReference type="EMBL" id="KAK9736952.1"/>
    </source>
</evidence>
<protein>
    <submittedName>
        <fullName evidence="1">Uncharacterized protein</fullName>
    </submittedName>
</protein>
<sequence>MPDSSSSDSESSVESLSLVDSDEVDIVGEPLDINEPTEITVGTFILVKFPTKKQIKFCAGRIKFCAGRVTQADFVNKEYFTTFLRKRGANKFSFPDVPDESVVTDEDVVMILPSPVSAGGTARVQRHFQFSVDLSRFNLY</sequence>
<comment type="caution">
    <text evidence="1">The sequence shown here is derived from an EMBL/GenBank/DDBJ whole genome shotgun (WGS) entry which is preliminary data.</text>
</comment>
<dbReference type="Proteomes" id="UP001458880">
    <property type="component" value="Unassembled WGS sequence"/>
</dbReference>
<gene>
    <name evidence="1" type="ORF">QE152_g11148</name>
</gene>
<proteinExistence type="predicted"/>
<reference evidence="1 2" key="1">
    <citation type="journal article" date="2024" name="BMC Genomics">
        <title>De novo assembly and annotation of Popillia japonica's genome with initial clues to its potential as an invasive pest.</title>
        <authorList>
            <person name="Cucini C."/>
            <person name="Boschi S."/>
            <person name="Funari R."/>
            <person name="Cardaioli E."/>
            <person name="Iannotti N."/>
            <person name="Marturano G."/>
            <person name="Paoli F."/>
            <person name="Bruttini M."/>
            <person name="Carapelli A."/>
            <person name="Frati F."/>
            <person name="Nardi F."/>
        </authorList>
    </citation>
    <scope>NUCLEOTIDE SEQUENCE [LARGE SCALE GENOMIC DNA]</scope>
    <source>
        <strain evidence="1">DMR45628</strain>
    </source>
</reference>
<name>A0AAW1LT06_POPJA</name>
<dbReference type="AlphaFoldDB" id="A0AAW1LT06"/>
<evidence type="ECO:0000313" key="2">
    <source>
        <dbReference type="Proteomes" id="UP001458880"/>
    </source>
</evidence>
<keyword evidence="2" id="KW-1185">Reference proteome</keyword>